<proteinExistence type="predicted"/>
<dbReference type="SUPFAM" id="SSF63825">
    <property type="entry name" value="YWTD domain"/>
    <property type="match status" value="1"/>
</dbReference>
<sequence length="112" mass="12058">MDRYLLGFVALLISSDSIIGCQVAVDPDLKKIYAAGRSKQVVCIDRDYSQTSLVATLESAHVNRLCLNPSQTGLYIATSDSRISSLDVSSLGLTAANFDSELIHRDVAAYAC</sequence>
<dbReference type="EMBL" id="HACM01011927">
    <property type="protein sequence ID" value="CRZ12369.1"/>
    <property type="molecule type" value="Transcribed_RNA"/>
</dbReference>
<feature type="chain" id="PRO_5005223579" evidence="1">
    <location>
        <begin position="21"/>
        <end position="112"/>
    </location>
</feature>
<feature type="non-terminal residue" evidence="2">
    <location>
        <position position="112"/>
    </location>
</feature>
<evidence type="ECO:0000256" key="1">
    <source>
        <dbReference type="SAM" id="SignalP"/>
    </source>
</evidence>
<name>A0A0H5RUG6_9EUKA</name>
<keyword evidence="1" id="KW-0732">Signal</keyword>
<accession>A0A0H5RUG6</accession>
<reference evidence="2" key="1">
    <citation type="submission" date="2015-04" db="EMBL/GenBank/DDBJ databases">
        <title>The genome sequence of the plant pathogenic Rhizarian Plasmodiophora brassicae reveals insights in its biotrophic life cycle and the origin of chitin synthesis.</title>
        <authorList>
            <person name="Schwelm A."/>
            <person name="Fogelqvist J."/>
            <person name="Knaust A."/>
            <person name="Julke S."/>
            <person name="Lilja T."/>
            <person name="Dhandapani V."/>
            <person name="Bonilla-Rosso G."/>
            <person name="Karlsson M."/>
            <person name="Shevchenko A."/>
            <person name="Choi S.R."/>
            <person name="Kim H.G."/>
            <person name="Park J.Y."/>
            <person name="Lim Y.P."/>
            <person name="Ludwig-Muller J."/>
            <person name="Dixelius C."/>
        </authorList>
    </citation>
    <scope>NUCLEOTIDE SEQUENCE</scope>
    <source>
        <tissue evidence="2">Potato root galls</tissue>
    </source>
</reference>
<evidence type="ECO:0000313" key="2">
    <source>
        <dbReference type="EMBL" id="CRZ12369.1"/>
    </source>
</evidence>
<dbReference type="AlphaFoldDB" id="A0A0H5RUG6"/>
<protein>
    <submittedName>
        <fullName evidence="2">Uncharacterized protein</fullName>
    </submittedName>
</protein>
<feature type="signal peptide" evidence="1">
    <location>
        <begin position="1"/>
        <end position="20"/>
    </location>
</feature>
<organism evidence="2">
    <name type="scientific">Spongospora subterranea</name>
    <dbReference type="NCBI Taxonomy" id="70186"/>
    <lineage>
        <taxon>Eukaryota</taxon>
        <taxon>Sar</taxon>
        <taxon>Rhizaria</taxon>
        <taxon>Endomyxa</taxon>
        <taxon>Phytomyxea</taxon>
        <taxon>Plasmodiophorida</taxon>
        <taxon>Plasmodiophoridae</taxon>
        <taxon>Spongospora</taxon>
    </lineage>
</organism>